<evidence type="ECO:0000256" key="1">
    <source>
        <dbReference type="SAM" id="Coils"/>
    </source>
</evidence>
<keyword evidence="1" id="KW-0175">Coiled coil</keyword>
<feature type="chain" id="PRO_5020713148" evidence="3">
    <location>
        <begin position="24"/>
        <end position="676"/>
    </location>
</feature>
<dbReference type="Proteomes" id="UP000298663">
    <property type="component" value="Unassembled WGS sequence"/>
</dbReference>
<evidence type="ECO:0000313" key="4">
    <source>
        <dbReference type="EMBL" id="TMS32738.1"/>
    </source>
</evidence>
<feature type="transmembrane region" description="Helical" evidence="2">
    <location>
        <begin position="608"/>
        <end position="629"/>
    </location>
</feature>
<keyword evidence="5" id="KW-1185">Reference proteome</keyword>
<dbReference type="Pfam" id="PF04870">
    <property type="entry name" value="Moulting_cycle"/>
    <property type="match status" value="1"/>
</dbReference>
<protein>
    <submittedName>
        <fullName evidence="4">Uncharacterized protein</fullName>
    </submittedName>
</protein>
<keyword evidence="2" id="KW-1133">Transmembrane helix</keyword>
<proteinExistence type="predicted"/>
<dbReference type="PANTHER" id="PTHR21523:SF37">
    <property type="entry name" value="MLT-TEN (MLT-10) RELATED"/>
    <property type="match status" value="1"/>
</dbReference>
<keyword evidence="2" id="KW-0472">Membrane</keyword>
<comment type="caution">
    <text evidence="4">The sequence shown here is derived from an EMBL/GenBank/DDBJ whole genome shotgun (WGS) entry which is preliminary data.</text>
</comment>
<feature type="transmembrane region" description="Helical" evidence="2">
    <location>
        <begin position="558"/>
        <end position="578"/>
    </location>
</feature>
<keyword evidence="2" id="KW-0812">Transmembrane</keyword>
<gene>
    <name evidence="4" type="ORF">L596_000543</name>
</gene>
<keyword evidence="3" id="KW-0732">Signal</keyword>
<dbReference type="PANTHER" id="PTHR21523">
    <property type="match status" value="1"/>
</dbReference>
<dbReference type="InterPro" id="IPR006954">
    <property type="entry name" value="Mlt-10-like"/>
</dbReference>
<dbReference type="AlphaFoldDB" id="A0A4U8UMN2"/>
<dbReference type="EMBL" id="AZBU02000001">
    <property type="protein sequence ID" value="TMS32738.1"/>
    <property type="molecule type" value="Genomic_DNA"/>
</dbReference>
<feature type="transmembrane region" description="Helical" evidence="2">
    <location>
        <begin position="523"/>
        <end position="546"/>
    </location>
</feature>
<reference evidence="4 5" key="2">
    <citation type="journal article" date="2019" name="G3 (Bethesda)">
        <title>Hybrid Assembly of the Genome of the Entomopathogenic Nematode Steinernema carpocapsae Identifies the X-Chromosome.</title>
        <authorList>
            <person name="Serra L."/>
            <person name="Macchietto M."/>
            <person name="Macias-Munoz A."/>
            <person name="McGill C.J."/>
            <person name="Rodriguez I.M."/>
            <person name="Rodriguez B."/>
            <person name="Murad R."/>
            <person name="Mortazavi A."/>
        </authorList>
    </citation>
    <scope>NUCLEOTIDE SEQUENCE [LARGE SCALE GENOMIC DNA]</scope>
    <source>
        <strain evidence="4 5">ALL</strain>
    </source>
</reference>
<sequence length="676" mass="75174">MSTGSRASLLCVLLACNAIFVQCAFDLKLDPEELDKKYFDGKKLNVPLGADGTHELNEHWMDQALSGLMAAVATQRAENIAHHHKEELFACSKKADNVHDHAKCVTRALDAPDHIGPKNIEAEKLKWEEAEEDVKQVGGFAMARNKRSAGPTVITRNSYNLMGSDDSPMSMIAKQLTKTVRKIKNKKGTENWHETILKVKRLDVVQKEEEKKRDALKNRIRAMIDAMPANMDVTQKKLMLKNIEEAEKKLDPMGKDPVAKQKAEAIRIPMRLLREAVKIGLQIAGKNTSDFNDKTIKMASPRFFSVVPDQENEEIVNMLSPSLFSLHEEGSEIEKDLSLPGLFRKMHLQGQESWLDFIIEASGVSDKVNEQLEEKDTEKKRNVELRGSRGEPLHFTKENVTEIYGDHEAKKVAVFEHLDKTYSKEQMGELDKQGFTFLSHNQLDVVYGDNSPFQHDEFLKGFKSINKEDQLNYILNNIRAIAEAGNHLNGSRVKRDIVASPFILQQLTFVGETLSQPVVLSPLVLSPIVLSPAVLGPITLSPWVFIPLILSPRVLSPLVLSPLVGSPIILSPLVLHPLILVPGVLNPFILSPFVLSPFILSPQALTPLILSPFALSPLILTPMVLSPLIGSPFVLSPLILSPQYLFAVVLSPYALSPLIESKLTASEVVLSPSWLS</sequence>
<reference evidence="4 5" key="1">
    <citation type="journal article" date="2015" name="Genome Biol.">
        <title>Comparative genomics of Steinernema reveals deeply conserved gene regulatory networks.</title>
        <authorList>
            <person name="Dillman A.R."/>
            <person name="Macchietto M."/>
            <person name="Porter C.F."/>
            <person name="Rogers A."/>
            <person name="Williams B."/>
            <person name="Antoshechkin I."/>
            <person name="Lee M.M."/>
            <person name="Goodwin Z."/>
            <person name="Lu X."/>
            <person name="Lewis E.E."/>
            <person name="Goodrich-Blair H."/>
            <person name="Stock S.P."/>
            <person name="Adams B.J."/>
            <person name="Sternberg P.W."/>
            <person name="Mortazavi A."/>
        </authorList>
    </citation>
    <scope>NUCLEOTIDE SEQUENCE [LARGE SCALE GENOMIC DNA]</scope>
    <source>
        <strain evidence="4 5">ALL</strain>
    </source>
</reference>
<dbReference type="OrthoDB" id="5917548at2759"/>
<evidence type="ECO:0000256" key="2">
    <source>
        <dbReference type="SAM" id="Phobius"/>
    </source>
</evidence>
<accession>A0A4U8UMN2</accession>
<name>A0A4U8UMN2_STECR</name>
<dbReference type="STRING" id="34508.A0A4U8UMN2"/>
<evidence type="ECO:0000313" key="5">
    <source>
        <dbReference type="Proteomes" id="UP000298663"/>
    </source>
</evidence>
<evidence type="ECO:0000256" key="3">
    <source>
        <dbReference type="SAM" id="SignalP"/>
    </source>
</evidence>
<feature type="coiled-coil region" evidence="1">
    <location>
        <begin position="199"/>
        <end position="226"/>
    </location>
</feature>
<feature type="signal peptide" evidence="3">
    <location>
        <begin position="1"/>
        <end position="23"/>
    </location>
</feature>
<organism evidence="4 5">
    <name type="scientific">Steinernema carpocapsae</name>
    <name type="common">Entomopathogenic nematode</name>
    <dbReference type="NCBI Taxonomy" id="34508"/>
    <lineage>
        <taxon>Eukaryota</taxon>
        <taxon>Metazoa</taxon>
        <taxon>Ecdysozoa</taxon>
        <taxon>Nematoda</taxon>
        <taxon>Chromadorea</taxon>
        <taxon>Rhabditida</taxon>
        <taxon>Tylenchina</taxon>
        <taxon>Panagrolaimomorpha</taxon>
        <taxon>Strongyloidoidea</taxon>
        <taxon>Steinernematidae</taxon>
        <taxon>Steinernema</taxon>
    </lineage>
</organism>
<feature type="transmembrane region" description="Helical" evidence="2">
    <location>
        <begin position="584"/>
        <end position="601"/>
    </location>
</feature>